<dbReference type="Gene3D" id="1.10.287.110">
    <property type="entry name" value="DnaJ domain"/>
    <property type="match status" value="1"/>
</dbReference>
<dbReference type="PROSITE" id="PS50076">
    <property type="entry name" value="DNAJ_2"/>
    <property type="match status" value="1"/>
</dbReference>
<keyword evidence="2" id="KW-0812">Transmembrane</keyword>
<feature type="compositionally biased region" description="Polar residues" evidence="1">
    <location>
        <begin position="123"/>
        <end position="136"/>
    </location>
</feature>
<feature type="compositionally biased region" description="Low complexity" evidence="1">
    <location>
        <begin position="182"/>
        <end position="193"/>
    </location>
</feature>
<reference evidence="4 5" key="1">
    <citation type="submission" date="2015-04" db="EMBL/GenBank/DDBJ databases">
        <authorList>
            <person name="Syromyatnikov M.Y."/>
            <person name="Popov V.N."/>
        </authorList>
    </citation>
    <scope>NUCLEOTIDE SEQUENCE [LARGE SCALE GENOMIC DNA]</scope>
    <source>
        <strain evidence="4">WF-38-12</strain>
    </source>
</reference>
<accession>A0A0U1LQ42</accession>
<dbReference type="CDD" id="cd06257">
    <property type="entry name" value="DnaJ"/>
    <property type="match status" value="1"/>
</dbReference>
<feature type="compositionally biased region" description="Polar residues" evidence="1">
    <location>
        <begin position="9"/>
        <end position="21"/>
    </location>
</feature>
<keyword evidence="2" id="KW-1133">Transmembrane helix</keyword>
<dbReference type="STRING" id="28573.A0A0U1LQ42"/>
<dbReference type="PANTHER" id="PTHR44873">
    <property type="entry name" value="DNAJ HOMOLOG SUBFAMILY C MEMBER 30, MITOCHONDRIAL"/>
    <property type="match status" value="1"/>
</dbReference>
<dbReference type="InterPro" id="IPR001623">
    <property type="entry name" value="DnaJ_domain"/>
</dbReference>
<dbReference type="AlphaFoldDB" id="A0A0U1LQ42"/>
<dbReference type="PROSITE" id="PS00636">
    <property type="entry name" value="DNAJ_1"/>
    <property type="match status" value="1"/>
</dbReference>
<feature type="compositionally biased region" description="Low complexity" evidence="1">
    <location>
        <begin position="143"/>
        <end position="158"/>
    </location>
</feature>
<proteinExistence type="predicted"/>
<dbReference type="OMA" id="ANPGQHP"/>
<evidence type="ECO:0000256" key="1">
    <source>
        <dbReference type="SAM" id="MobiDB-lite"/>
    </source>
</evidence>
<dbReference type="InterPro" id="IPR036869">
    <property type="entry name" value="J_dom_sf"/>
</dbReference>
<feature type="compositionally biased region" description="Low complexity" evidence="1">
    <location>
        <begin position="30"/>
        <end position="42"/>
    </location>
</feature>
<dbReference type="Proteomes" id="UP000054383">
    <property type="component" value="Unassembled WGS sequence"/>
</dbReference>
<dbReference type="SMART" id="SM00271">
    <property type="entry name" value="DnaJ"/>
    <property type="match status" value="1"/>
</dbReference>
<feature type="domain" description="J" evidence="3">
    <location>
        <begin position="54"/>
        <end position="119"/>
    </location>
</feature>
<dbReference type="InterPro" id="IPR018253">
    <property type="entry name" value="DnaJ_domain_CS"/>
</dbReference>
<dbReference type="OrthoDB" id="10250354at2759"/>
<dbReference type="SUPFAM" id="SSF46565">
    <property type="entry name" value="Chaperone J-domain"/>
    <property type="match status" value="1"/>
</dbReference>
<sequence length="308" mass="33181">MPLRLPTSRRLSPSLGSTSPFGSGEDAIPSSSATTARRFSTTPRVAYPRSRQATHYETLNVPVTATAAEIKKQFYALSLKHHPDRNRSDPNATERFANISSAYQTLRDSSKRARYDRDHGIAATSQHPMGSHSSAGTHMRNASGGSSSSYVGSRPASGLSKRRGTFKGPPPSFYAHGGYGARGSRPGAASGSYTGTGGSEMGSSKTSGTAPTEEDPSSFIHNNPVWHFNAKGHFKTQAAEDARREQRRSHRRRSDQEIRDSGVDSSGSLILRFMIVSGILVSVASLGGILRNNKSTTTKQPNSRNKDR</sequence>
<dbReference type="InterPro" id="IPR053025">
    <property type="entry name" value="Mito_ATP_Synthase-Asso"/>
</dbReference>
<organism evidence="4 5">
    <name type="scientific">Talaromyces islandicus</name>
    <name type="common">Penicillium islandicum</name>
    <dbReference type="NCBI Taxonomy" id="28573"/>
    <lineage>
        <taxon>Eukaryota</taxon>
        <taxon>Fungi</taxon>
        <taxon>Dikarya</taxon>
        <taxon>Ascomycota</taxon>
        <taxon>Pezizomycotina</taxon>
        <taxon>Eurotiomycetes</taxon>
        <taxon>Eurotiomycetidae</taxon>
        <taxon>Eurotiales</taxon>
        <taxon>Trichocomaceae</taxon>
        <taxon>Talaromyces</taxon>
        <taxon>Talaromyces sect. Islandici</taxon>
    </lineage>
</organism>
<feature type="region of interest" description="Disordered" evidence="1">
    <location>
        <begin position="121"/>
        <end position="223"/>
    </location>
</feature>
<dbReference type="Pfam" id="PF00226">
    <property type="entry name" value="DnaJ"/>
    <property type="match status" value="1"/>
</dbReference>
<gene>
    <name evidence="4" type="ORF">PISL3812_02508</name>
</gene>
<dbReference type="EMBL" id="CVMT01000002">
    <property type="protein sequence ID" value="CRG85446.1"/>
    <property type="molecule type" value="Genomic_DNA"/>
</dbReference>
<protein>
    <submittedName>
        <fullName evidence="4">DnaJ domain protein</fullName>
    </submittedName>
</protein>
<dbReference type="PRINTS" id="PR00625">
    <property type="entry name" value="JDOMAIN"/>
</dbReference>
<evidence type="ECO:0000256" key="2">
    <source>
        <dbReference type="SAM" id="Phobius"/>
    </source>
</evidence>
<name>A0A0U1LQ42_TALIS</name>
<feature type="region of interest" description="Disordered" evidence="1">
    <location>
        <begin position="1"/>
        <end position="51"/>
    </location>
</feature>
<dbReference type="PANTHER" id="PTHR44873:SF1">
    <property type="entry name" value="DNAJ HOMOLOG SUBFAMILY C MEMBER 30, MITOCHONDRIAL"/>
    <property type="match status" value="1"/>
</dbReference>
<feature type="transmembrane region" description="Helical" evidence="2">
    <location>
        <begin position="269"/>
        <end position="290"/>
    </location>
</feature>
<feature type="region of interest" description="Disordered" evidence="1">
    <location>
        <begin position="236"/>
        <end position="263"/>
    </location>
</feature>
<evidence type="ECO:0000313" key="4">
    <source>
        <dbReference type="EMBL" id="CRG85446.1"/>
    </source>
</evidence>
<keyword evidence="5" id="KW-1185">Reference proteome</keyword>
<evidence type="ECO:0000259" key="3">
    <source>
        <dbReference type="PROSITE" id="PS50076"/>
    </source>
</evidence>
<keyword evidence="2" id="KW-0472">Membrane</keyword>
<evidence type="ECO:0000313" key="5">
    <source>
        <dbReference type="Proteomes" id="UP000054383"/>
    </source>
</evidence>